<protein>
    <recommendedName>
        <fullName evidence="1">Peptidase S33 tripeptidyl aminopeptidase-like C-terminal domain-containing protein</fullName>
    </recommendedName>
</protein>
<evidence type="ECO:0000259" key="1">
    <source>
        <dbReference type="Pfam" id="PF08386"/>
    </source>
</evidence>
<dbReference type="InterPro" id="IPR029058">
    <property type="entry name" value="AB_hydrolase_fold"/>
</dbReference>
<feature type="domain" description="Peptidase S33 tripeptidyl aminopeptidase-like C-terminal" evidence="1">
    <location>
        <begin position="93"/>
        <end position="181"/>
    </location>
</feature>
<dbReference type="AlphaFoldDB" id="W9GMR7"/>
<evidence type="ECO:0000313" key="3">
    <source>
        <dbReference type="Proteomes" id="UP000019494"/>
    </source>
</evidence>
<dbReference type="Pfam" id="PF08386">
    <property type="entry name" value="Abhydrolase_4"/>
    <property type="match status" value="1"/>
</dbReference>
<organism evidence="2 3">
    <name type="scientific">Intrasporangium chromatireducens Q5-1</name>
    <dbReference type="NCBI Taxonomy" id="584657"/>
    <lineage>
        <taxon>Bacteria</taxon>
        <taxon>Bacillati</taxon>
        <taxon>Actinomycetota</taxon>
        <taxon>Actinomycetes</taxon>
        <taxon>Micrococcales</taxon>
        <taxon>Intrasporangiaceae</taxon>
        <taxon>Intrasporangium</taxon>
    </lineage>
</organism>
<sequence length="184" mass="19530">MRAGLEDEGVWPYLVEALERAQQGDGSDLAWLAMADTGREEDGTYPGASFGKNHLPVTCADWPPTRWDTMAPSSQVVREFPLLARLSPRSGDPCAGWPGPRRQNLLVGAEPATPIVVIGNEHDPVTSIGGTEYLASVLVRSRLVRVDAYGHGAYGSGNACADQAVGAYLVSGIAPPDDTRCPAE</sequence>
<keyword evidence="3" id="KW-1185">Reference proteome</keyword>
<dbReference type="Proteomes" id="UP000019494">
    <property type="component" value="Unassembled WGS sequence"/>
</dbReference>
<dbReference type="EMBL" id="AWQS01000013">
    <property type="protein sequence ID" value="EWT07405.1"/>
    <property type="molecule type" value="Genomic_DNA"/>
</dbReference>
<evidence type="ECO:0000313" key="2">
    <source>
        <dbReference type="EMBL" id="EWT07405.1"/>
    </source>
</evidence>
<dbReference type="RefSeq" id="WP_034713444.1">
    <property type="nucleotide sequence ID" value="NZ_AWQS01000013.1"/>
</dbReference>
<dbReference type="OrthoDB" id="3252468at2"/>
<comment type="caution">
    <text evidence="2">The sequence shown here is derived from an EMBL/GenBank/DDBJ whole genome shotgun (WGS) entry which is preliminary data.</text>
</comment>
<gene>
    <name evidence="2" type="ORF">N864_07905</name>
</gene>
<dbReference type="SUPFAM" id="SSF53474">
    <property type="entry name" value="alpha/beta-Hydrolases"/>
    <property type="match status" value="1"/>
</dbReference>
<dbReference type="InterPro" id="IPR013595">
    <property type="entry name" value="Pept_S33_TAP-like_C"/>
</dbReference>
<proteinExistence type="predicted"/>
<reference evidence="3" key="1">
    <citation type="submission" date="2013-08" db="EMBL/GenBank/DDBJ databases">
        <title>Intrasporangium oryzae NRRL B-24470.</title>
        <authorList>
            <person name="Liu H."/>
            <person name="Wang G."/>
        </authorList>
    </citation>
    <scope>NUCLEOTIDE SEQUENCE [LARGE SCALE GENOMIC DNA]</scope>
    <source>
        <strain evidence="3">Q5-1</strain>
    </source>
</reference>
<name>W9GMR7_9MICO</name>
<accession>W9GMR7</accession>